<keyword evidence="1" id="KW-0862">Zinc</keyword>
<gene>
    <name evidence="5" type="primary">LOC139352780</name>
</gene>
<dbReference type="InterPro" id="IPR001878">
    <property type="entry name" value="Znf_CCHC"/>
</dbReference>
<dbReference type="Pfam" id="PF14529">
    <property type="entry name" value="Exo_endo_phos_2"/>
    <property type="match status" value="1"/>
</dbReference>
<name>A0ABM4TNG2_DROSZ</name>
<evidence type="ECO:0000313" key="5">
    <source>
        <dbReference type="RefSeq" id="XP_070851509.1"/>
    </source>
</evidence>
<keyword evidence="1" id="KW-0479">Metal-binding</keyword>
<keyword evidence="1" id="KW-0863">Zinc-finger</keyword>
<feature type="domain" description="CCHC-type" evidence="2">
    <location>
        <begin position="71"/>
        <end position="86"/>
    </location>
</feature>
<dbReference type="PROSITE" id="PS50878">
    <property type="entry name" value="RT_POL"/>
    <property type="match status" value="1"/>
</dbReference>
<dbReference type="CDD" id="cd01650">
    <property type="entry name" value="RT_nLTR_like"/>
    <property type="match status" value="1"/>
</dbReference>
<proteinExistence type="predicted"/>
<dbReference type="Pfam" id="PF00078">
    <property type="entry name" value="RVT_1"/>
    <property type="match status" value="1"/>
</dbReference>
<dbReference type="InterPro" id="IPR043502">
    <property type="entry name" value="DNA/RNA_pol_sf"/>
</dbReference>
<evidence type="ECO:0000313" key="4">
    <source>
        <dbReference type="Proteomes" id="UP001652628"/>
    </source>
</evidence>
<reference evidence="5" key="1">
    <citation type="submission" date="2025-08" db="UniProtKB">
        <authorList>
            <consortium name="RefSeq"/>
        </authorList>
    </citation>
    <scope>IDENTIFICATION</scope>
</reference>
<evidence type="ECO:0000259" key="2">
    <source>
        <dbReference type="PROSITE" id="PS50158"/>
    </source>
</evidence>
<evidence type="ECO:0000256" key="1">
    <source>
        <dbReference type="PROSITE-ProRule" id="PRU00047"/>
    </source>
</evidence>
<evidence type="ECO:0008006" key="6">
    <source>
        <dbReference type="Google" id="ProtNLM"/>
    </source>
</evidence>
<evidence type="ECO:0000259" key="3">
    <source>
        <dbReference type="PROSITE" id="PS50878"/>
    </source>
</evidence>
<dbReference type="PANTHER" id="PTHR19446">
    <property type="entry name" value="REVERSE TRANSCRIPTASES"/>
    <property type="match status" value="1"/>
</dbReference>
<feature type="domain" description="Reverse transcriptase" evidence="3">
    <location>
        <begin position="449"/>
        <end position="671"/>
    </location>
</feature>
<dbReference type="GeneID" id="139352780"/>
<keyword evidence="4" id="KW-1185">Reference proteome</keyword>
<organism evidence="4 5">
    <name type="scientific">Drosophila suzukii</name>
    <name type="common">Spotted-wing drosophila fruit fly</name>
    <dbReference type="NCBI Taxonomy" id="28584"/>
    <lineage>
        <taxon>Eukaryota</taxon>
        <taxon>Metazoa</taxon>
        <taxon>Ecdysozoa</taxon>
        <taxon>Arthropoda</taxon>
        <taxon>Hexapoda</taxon>
        <taxon>Insecta</taxon>
        <taxon>Pterygota</taxon>
        <taxon>Neoptera</taxon>
        <taxon>Endopterygota</taxon>
        <taxon>Diptera</taxon>
        <taxon>Brachycera</taxon>
        <taxon>Muscomorpha</taxon>
        <taxon>Ephydroidea</taxon>
        <taxon>Drosophilidae</taxon>
        <taxon>Drosophila</taxon>
        <taxon>Sophophora</taxon>
    </lineage>
</organism>
<dbReference type="InterPro" id="IPR005135">
    <property type="entry name" value="Endo/exonuclease/phosphatase"/>
</dbReference>
<dbReference type="PROSITE" id="PS50158">
    <property type="entry name" value="ZF_CCHC"/>
    <property type="match status" value="1"/>
</dbReference>
<dbReference type="InterPro" id="IPR000477">
    <property type="entry name" value="RT_dom"/>
</dbReference>
<protein>
    <recommendedName>
        <fullName evidence="6">Reverse transcriptase</fullName>
    </recommendedName>
</protein>
<dbReference type="Proteomes" id="UP001652628">
    <property type="component" value="Chromosome 3"/>
</dbReference>
<sequence>MGVLYLEALKAYRILGYLMNIVLSYFGKRVFLLDTSVGPVEHRVQRCTEPHSTREHLSLNCKSLVDRSDCCLRCGEQGHKAAKCSKEPSCFICSAAGKKETRHQAGSRFCSATTSGTGRPRPTWLIQLNLNHCRAAQDLLKQTVRELGSKVAILSEPYRVESTNDWVTDRTGKAALWLCGVGAPLMRDMRAAEGFVRANVGGTWIYSCFLAPSLSLTSFSRILEELISDLRGRSHVVIGGDFNAWAEEWGSLYTNARGRAILEAIASLDIVLLNEGSQHTFNRAGAGSIIDLSFASSSLSRSTRWRIGEVFTASDHEAILRTVGGPLCTQTGDSGQQEGKLPQALRRAENDPRGRAYKTVVKRVSAGNRSPSDPAVLEGIVQVLFPEGRRHCIPRWTRQIGSPICPVTETEILSVARNLKNRKAPGPDLVPNSAVLSVHPGAVASLYNTCLLEGTFPDRWKRQKLLLLPKPGKPAGEASSYRPICLLDTIGKVFERVIATRLNAAMEDASGLSSNQYGFRKGKSTLDAIERVTNIGREFLTTLVLETSVGPRTYEVTAGVPQGSVQGPLLWNTMYDGVLKLPLPSSTNIVGFADDVALVVVAKEVAAVEAAANCANRAVEEWLAVTYLELASHKTEAVLISSRKAVESAHIQIGGTTIPPLRAIRYLGVMLDTRLSYREHLEFVNKKASDTTGSLCRILLNTRGPKQDRHSFRIWEFLGRNYYGHVIREPMSRAPSCIVILRIPSYMAFHNKGPRTDPWGAPPVNLWVDCPESVSYRSRAPSK</sequence>
<dbReference type="CDD" id="cd09077">
    <property type="entry name" value="R1-I-EN"/>
    <property type="match status" value="1"/>
</dbReference>
<accession>A0ABM4TNG2</accession>
<dbReference type="SUPFAM" id="SSF56219">
    <property type="entry name" value="DNase I-like"/>
    <property type="match status" value="1"/>
</dbReference>
<dbReference type="Gene3D" id="3.60.10.10">
    <property type="entry name" value="Endonuclease/exonuclease/phosphatase"/>
    <property type="match status" value="1"/>
</dbReference>
<dbReference type="InterPro" id="IPR036691">
    <property type="entry name" value="Endo/exonu/phosph_ase_sf"/>
</dbReference>
<dbReference type="RefSeq" id="XP_070851509.1">
    <property type="nucleotide sequence ID" value="XM_070995408.1"/>
</dbReference>
<dbReference type="SUPFAM" id="SSF56672">
    <property type="entry name" value="DNA/RNA polymerases"/>
    <property type="match status" value="1"/>
</dbReference>